<dbReference type="PANTHER" id="PTHR12306">
    <property type="entry name" value="CELL DEATH ACTIVATOR CIDE"/>
    <property type="match status" value="1"/>
</dbReference>
<dbReference type="OrthoDB" id="6475906at2759"/>
<dbReference type="KEGG" id="dpe:6592199"/>
<dbReference type="SUPFAM" id="SSF54277">
    <property type="entry name" value="CAD &amp; PB1 domains"/>
    <property type="match status" value="1"/>
</dbReference>
<dbReference type="PANTHER" id="PTHR12306:SF15">
    <property type="entry name" value="DNAATION FACTOR-RELATED PROTEIN 1, ISOFORM B-RELATED"/>
    <property type="match status" value="1"/>
</dbReference>
<dbReference type="InterPro" id="IPR003508">
    <property type="entry name" value="CIDE-N_dom"/>
</dbReference>
<evidence type="ECO:0000256" key="1">
    <source>
        <dbReference type="ARBA" id="ARBA00022703"/>
    </source>
</evidence>
<evidence type="ECO:0000313" key="5">
    <source>
        <dbReference type="Proteomes" id="UP000008744"/>
    </source>
</evidence>
<name>B4GGQ3_DROPE</name>
<evidence type="ECO:0000256" key="2">
    <source>
        <dbReference type="PROSITE-ProRule" id="PRU00447"/>
    </source>
</evidence>
<dbReference type="PROSITE" id="PS51135">
    <property type="entry name" value="CIDE_N"/>
    <property type="match status" value="1"/>
</dbReference>
<accession>B4GGQ3</accession>
<dbReference type="OMA" id="MPNATEI"/>
<dbReference type="eggNOG" id="ENOG502QU28">
    <property type="taxonomic scope" value="Eukaryota"/>
</dbReference>
<dbReference type="GO" id="GO:0140311">
    <property type="term" value="F:protein sequestering activity"/>
    <property type="evidence" value="ECO:0007669"/>
    <property type="project" value="EnsemblMetazoa"/>
</dbReference>
<proteinExistence type="predicted"/>
<reference evidence="4 5" key="1">
    <citation type="journal article" date="2007" name="Nature">
        <title>Evolution of genes and genomes on the Drosophila phylogeny.</title>
        <authorList>
            <consortium name="Drosophila 12 Genomes Consortium"/>
            <person name="Clark A.G."/>
            <person name="Eisen M.B."/>
            <person name="Smith D.R."/>
            <person name="Bergman C.M."/>
            <person name="Oliver B."/>
            <person name="Markow T.A."/>
            <person name="Kaufman T.C."/>
            <person name="Kellis M."/>
            <person name="Gelbart W."/>
            <person name="Iyer V.N."/>
            <person name="Pollard D.A."/>
            <person name="Sackton T.B."/>
            <person name="Larracuente A.M."/>
            <person name="Singh N.D."/>
            <person name="Abad J.P."/>
            <person name="Abt D.N."/>
            <person name="Adryan B."/>
            <person name="Aguade M."/>
            <person name="Akashi H."/>
            <person name="Anderson W.W."/>
            <person name="Aquadro C.F."/>
            <person name="Ardell D.H."/>
            <person name="Arguello R."/>
            <person name="Artieri C.G."/>
            <person name="Barbash D.A."/>
            <person name="Barker D."/>
            <person name="Barsanti P."/>
            <person name="Batterham P."/>
            <person name="Batzoglou S."/>
            <person name="Begun D."/>
            <person name="Bhutkar A."/>
            <person name="Blanco E."/>
            <person name="Bosak S.A."/>
            <person name="Bradley R.K."/>
            <person name="Brand A.D."/>
            <person name="Brent M.R."/>
            <person name="Brooks A.N."/>
            <person name="Brown R.H."/>
            <person name="Butlin R.K."/>
            <person name="Caggese C."/>
            <person name="Calvi B.R."/>
            <person name="Bernardo de Carvalho A."/>
            <person name="Caspi A."/>
            <person name="Castrezana S."/>
            <person name="Celniker S.E."/>
            <person name="Chang J.L."/>
            <person name="Chapple C."/>
            <person name="Chatterji S."/>
            <person name="Chinwalla A."/>
            <person name="Civetta A."/>
            <person name="Clifton S.W."/>
            <person name="Comeron J.M."/>
            <person name="Costello J.C."/>
            <person name="Coyne J.A."/>
            <person name="Daub J."/>
            <person name="David R.G."/>
            <person name="Delcher A.L."/>
            <person name="Delehaunty K."/>
            <person name="Do C.B."/>
            <person name="Ebling H."/>
            <person name="Edwards K."/>
            <person name="Eickbush T."/>
            <person name="Evans J.D."/>
            <person name="Filipski A."/>
            <person name="Findeiss S."/>
            <person name="Freyhult E."/>
            <person name="Fulton L."/>
            <person name="Fulton R."/>
            <person name="Garcia A.C."/>
            <person name="Gardiner A."/>
            <person name="Garfield D.A."/>
            <person name="Garvin B.E."/>
            <person name="Gibson G."/>
            <person name="Gilbert D."/>
            <person name="Gnerre S."/>
            <person name="Godfrey J."/>
            <person name="Good R."/>
            <person name="Gotea V."/>
            <person name="Gravely B."/>
            <person name="Greenberg A.J."/>
            <person name="Griffiths-Jones S."/>
            <person name="Gross S."/>
            <person name="Guigo R."/>
            <person name="Gustafson E.A."/>
            <person name="Haerty W."/>
            <person name="Hahn M.W."/>
            <person name="Halligan D.L."/>
            <person name="Halpern A.L."/>
            <person name="Halter G.M."/>
            <person name="Han M.V."/>
            <person name="Heger A."/>
            <person name="Hillier L."/>
            <person name="Hinrichs A.S."/>
            <person name="Holmes I."/>
            <person name="Hoskins R.A."/>
            <person name="Hubisz M.J."/>
            <person name="Hultmark D."/>
            <person name="Huntley M.A."/>
            <person name="Jaffe D.B."/>
            <person name="Jagadeeshan S."/>
            <person name="Jeck W.R."/>
            <person name="Johnson J."/>
            <person name="Jones C.D."/>
            <person name="Jordan W.C."/>
            <person name="Karpen G.H."/>
            <person name="Kataoka E."/>
            <person name="Keightley P.D."/>
            <person name="Kheradpour P."/>
            <person name="Kirkness E.F."/>
            <person name="Koerich L.B."/>
            <person name="Kristiansen K."/>
            <person name="Kudrna D."/>
            <person name="Kulathinal R.J."/>
            <person name="Kumar S."/>
            <person name="Kwok R."/>
            <person name="Lander E."/>
            <person name="Langley C.H."/>
            <person name="Lapoint R."/>
            <person name="Lazzaro B.P."/>
            <person name="Lee S.J."/>
            <person name="Levesque L."/>
            <person name="Li R."/>
            <person name="Lin C.F."/>
            <person name="Lin M.F."/>
            <person name="Lindblad-Toh K."/>
            <person name="Llopart A."/>
            <person name="Long M."/>
            <person name="Low L."/>
            <person name="Lozovsky E."/>
            <person name="Lu J."/>
            <person name="Luo M."/>
            <person name="Machado C.A."/>
            <person name="Makalowski W."/>
            <person name="Marzo M."/>
            <person name="Matsuda M."/>
            <person name="Matzkin L."/>
            <person name="McAllister B."/>
            <person name="McBride C.S."/>
            <person name="McKernan B."/>
            <person name="McKernan K."/>
            <person name="Mendez-Lago M."/>
            <person name="Minx P."/>
            <person name="Mollenhauer M.U."/>
            <person name="Montooth K."/>
            <person name="Mount S.M."/>
            <person name="Mu X."/>
            <person name="Myers E."/>
            <person name="Negre B."/>
            <person name="Newfeld S."/>
            <person name="Nielsen R."/>
            <person name="Noor M.A."/>
            <person name="O'Grady P."/>
            <person name="Pachter L."/>
            <person name="Papaceit M."/>
            <person name="Parisi M.J."/>
            <person name="Parisi M."/>
            <person name="Parts L."/>
            <person name="Pedersen J.S."/>
            <person name="Pesole G."/>
            <person name="Phillippy A.M."/>
            <person name="Ponting C.P."/>
            <person name="Pop M."/>
            <person name="Porcelli D."/>
            <person name="Powell J.R."/>
            <person name="Prohaska S."/>
            <person name="Pruitt K."/>
            <person name="Puig M."/>
            <person name="Quesneville H."/>
            <person name="Ram K.R."/>
            <person name="Rand D."/>
            <person name="Rasmussen M.D."/>
            <person name="Reed L.K."/>
            <person name="Reenan R."/>
            <person name="Reily A."/>
            <person name="Remington K.A."/>
            <person name="Rieger T.T."/>
            <person name="Ritchie M.G."/>
            <person name="Robin C."/>
            <person name="Rogers Y.H."/>
            <person name="Rohde C."/>
            <person name="Rozas J."/>
            <person name="Rubenfield M.J."/>
            <person name="Ruiz A."/>
            <person name="Russo S."/>
            <person name="Salzberg S.L."/>
            <person name="Sanchez-Gracia A."/>
            <person name="Saranga D.J."/>
            <person name="Sato H."/>
            <person name="Schaeffer S.W."/>
            <person name="Schatz M.C."/>
            <person name="Schlenke T."/>
            <person name="Schwartz R."/>
            <person name="Segarra C."/>
            <person name="Singh R.S."/>
            <person name="Sirot L."/>
            <person name="Sirota M."/>
            <person name="Sisneros N.B."/>
            <person name="Smith C.D."/>
            <person name="Smith T.F."/>
            <person name="Spieth J."/>
            <person name="Stage D.E."/>
            <person name="Stark A."/>
            <person name="Stephan W."/>
            <person name="Strausberg R.L."/>
            <person name="Strempel S."/>
            <person name="Sturgill D."/>
            <person name="Sutton G."/>
            <person name="Sutton G.G."/>
            <person name="Tao W."/>
            <person name="Teichmann S."/>
            <person name="Tobari Y.N."/>
            <person name="Tomimura Y."/>
            <person name="Tsolas J.M."/>
            <person name="Valente V.L."/>
            <person name="Venter E."/>
            <person name="Venter J.C."/>
            <person name="Vicario S."/>
            <person name="Vieira F.G."/>
            <person name="Vilella A.J."/>
            <person name="Villasante A."/>
            <person name="Walenz B."/>
            <person name="Wang J."/>
            <person name="Wasserman M."/>
            <person name="Watts T."/>
            <person name="Wilson D."/>
            <person name="Wilson R.K."/>
            <person name="Wing R.A."/>
            <person name="Wolfner M.F."/>
            <person name="Wong A."/>
            <person name="Wong G.K."/>
            <person name="Wu C.I."/>
            <person name="Wu G."/>
            <person name="Yamamoto D."/>
            <person name="Yang H.P."/>
            <person name="Yang S.P."/>
            <person name="Yorke J.A."/>
            <person name="Yoshida K."/>
            <person name="Zdobnov E."/>
            <person name="Zhang P."/>
            <person name="Zhang Y."/>
            <person name="Zimin A.V."/>
            <person name="Baldwin J."/>
            <person name="Abdouelleil A."/>
            <person name="Abdulkadir J."/>
            <person name="Abebe A."/>
            <person name="Abera B."/>
            <person name="Abreu J."/>
            <person name="Acer S.C."/>
            <person name="Aftuck L."/>
            <person name="Alexander A."/>
            <person name="An P."/>
            <person name="Anderson E."/>
            <person name="Anderson S."/>
            <person name="Arachi H."/>
            <person name="Azer M."/>
            <person name="Bachantsang P."/>
            <person name="Barry A."/>
            <person name="Bayul T."/>
            <person name="Berlin A."/>
            <person name="Bessette D."/>
            <person name="Bloom T."/>
            <person name="Blye J."/>
            <person name="Boguslavskiy L."/>
            <person name="Bonnet C."/>
            <person name="Boukhgalter B."/>
            <person name="Bourzgui I."/>
            <person name="Brown A."/>
            <person name="Cahill P."/>
            <person name="Channer S."/>
            <person name="Cheshatsang Y."/>
            <person name="Chuda L."/>
            <person name="Citroen M."/>
            <person name="Collymore A."/>
            <person name="Cooke P."/>
            <person name="Costello M."/>
            <person name="D'Aco K."/>
            <person name="Daza R."/>
            <person name="De Haan G."/>
            <person name="DeGray S."/>
            <person name="DeMaso C."/>
            <person name="Dhargay N."/>
            <person name="Dooley K."/>
            <person name="Dooley E."/>
            <person name="Doricent M."/>
            <person name="Dorje P."/>
            <person name="Dorjee K."/>
            <person name="Dupes A."/>
            <person name="Elong R."/>
            <person name="Falk J."/>
            <person name="Farina A."/>
            <person name="Faro S."/>
            <person name="Ferguson D."/>
            <person name="Fisher S."/>
            <person name="Foley C.D."/>
            <person name="Franke A."/>
            <person name="Friedrich D."/>
            <person name="Gadbois L."/>
            <person name="Gearin G."/>
            <person name="Gearin C.R."/>
            <person name="Giannoukos G."/>
            <person name="Goode T."/>
            <person name="Graham J."/>
            <person name="Grandbois E."/>
            <person name="Grewal S."/>
            <person name="Gyaltsen K."/>
            <person name="Hafez N."/>
            <person name="Hagos B."/>
            <person name="Hall J."/>
            <person name="Henson C."/>
            <person name="Hollinger A."/>
            <person name="Honan T."/>
            <person name="Huard M.D."/>
            <person name="Hughes L."/>
            <person name="Hurhula B."/>
            <person name="Husby M.E."/>
            <person name="Kamat A."/>
            <person name="Kanga B."/>
            <person name="Kashin S."/>
            <person name="Khazanovich D."/>
            <person name="Kisner P."/>
            <person name="Lance K."/>
            <person name="Lara M."/>
            <person name="Lee W."/>
            <person name="Lennon N."/>
            <person name="Letendre F."/>
            <person name="LeVine R."/>
            <person name="Lipovsky A."/>
            <person name="Liu X."/>
            <person name="Liu J."/>
            <person name="Liu S."/>
            <person name="Lokyitsang T."/>
            <person name="Lokyitsang Y."/>
            <person name="Lubonja R."/>
            <person name="Lui A."/>
            <person name="MacDonald P."/>
            <person name="Magnisalis V."/>
            <person name="Maru K."/>
            <person name="Matthews C."/>
            <person name="McCusker W."/>
            <person name="McDonough S."/>
            <person name="Mehta T."/>
            <person name="Meldrim J."/>
            <person name="Meneus L."/>
            <person name="Mihai O."/>
            <person name="Mihalev A."/>
            <person name="Mihova T."/>
            <person name="Mittelman R."/>
            <person name="Mlenga V."/>
            <person name="Montmayeur A."/>
            <person name="Mulrain L."/>
            <person name="Navidi A."/>
            <person name="Naylor J."/>
            <person name="Negash T."/>
            <person name="Nguyen T."/>
            <person name="Nguyen N."/>
            <person name="Nicol R."/>
            <person name="Norbu C."/>
            <person name="Norbu N."/>
            <person name="Novod N."/>
            <person name="O'Neill B."/>
            <person name="Osman S."/>
            <person name="Markiewicz E."/>
            <person name="Oyono O.L."/>
            <person name="Patti C."/>
            <person name="Phunkhang P."/>
            <person name="Pierre F."/>
            <person name="Priest M."/>
            <person name="Raghuraman S."/>
            <person name="Rege F."/>
            <person name="Reyes R."/>
            <person name="Rise C."/>
            <person name="Rogov P."/>
            <person name="Ross K."/>
            <person name="Ryan E."/>
            <person name="Settipalli S."/>
            <person name="Shea T."/>
            <person name="Sherpa N."/>
            <person name="Shi L."/>
            <person name="Shih D."/>
            <person name="Sparrow T."/>
            <person name="Spaulding J."/>
            <person name="Stalker J."/>
            <person name="Stange-Thomann N."/>
            <person name="Stavropoulos S."/>
            <person name="Stone C."/>
            <person name="Strader C."/>
            <person name="Tesfaye S."/>
            <person name="Thomson T."/>
            <person name="Thoulutsang Y."/>
            <person name="Thoulutsang D."/>
            <person name="Topham K."/>
            <person name="Topping I."/>
            <person name="Tsamla T."/>
            <person name="Vassiliev H."/>
            <person name="Vo A."/>
            <person name="Wangchuk T."/>
            <person name="Wangdi T."/>
            <person name="Weiand M."/>
            <person name="Wilkinson J."/>
            <person name="Wilson A."/>
            <person name="Yadav S."/>
            <person name="Young G."/>
            <person name="Yu Q."/>
            <person name="Zembek L."/>
            <person name="Zhong D."/>
            <person name="Zimmer A."/>
            <person name="Zwirko Z."/>
            <person name="Jaffe D.B."/>
            <person name="Alvarez P."/>
            <person name="Brockman W."/>
            <person name="Butler J."/>
            <person name="Chin C."/>
            <person name="Gnerre S."/>
            <person name="Grabherr M."/>
            <person name="Kleber M."/>
            <person name="Mauceli E."/>
            <person name="MacCallum I."/>
        </authorList>
    </citation>
    <scope>NUCLEOTIDE SEQUENCE [LARGE SCALE GENOMIC DNA]</scope>
    <source>
        <strain evidence="5">MSH-3 / Tucson 14011-0111.49</strain>
    </source>
</reference>
<dbReference type="Pfam" id="PF02017">
    <property type="entry name" value="CIDE-N"/>
    <property type="match status" value="1"/>
</dbReference>
<dbReference type="HOGENOM" id="CLU_073942_0_0_1"/>
<dbReference type="EMBL" id="CH479183">
    <property type="protein sequence ID" value="EDW35673.1"/>
    <property type="molecule type" value="Genomic_DNA"/>
</dbReference>
<dbReference type="Gene3D" id="3.10.20.10">
    <property type="match status" value="1"/>
</dbReference>
<evidence type="ECO:0000259" key="3">
    <source>
        <dbReference type="PROSITE" id="PS51135"/>
    </source>
</evidence>
<dbReference type="PhylomeDB" id="B4GGQ3"/>
<dbReference type="GO" id="GO:0045476">
    <property type="term" value="P:nurse cell apoptotic process"/>
    <property type="evidence" value="ECO:0007669"/>
    <property type="project" value="EnsemblMetazoa"/>
</dbReference>
<dbReference type="SMR" id="B4GGQ3"/>
<sequence>MPNAMETTTSSKKPFKVKDVTRNIKKAVCAASLEEIRDKVAEKFGKCDHVPTIHLDSDGTEIDDEEYFRTLDENTELVAVFPGEHWIDPTHYVTITTPHGSETVTGNGDISSGGVGGGVGGSCDGGDTTDANHSESAARIRQLVGQLQNNLCNVSVMNDADLDSLSNMDPNSLVDITGKEFMEQLKGRGADRCAPSAMPEDRLNLLKLLKAGAIFCSERYPEDAEAIDREIGRQLNEAESGQVTATSASNTRTIEVVQCDNQNTTITITVGEASSTCLATGNGSLSSVEAAANEANANANANANGNAGGDI</sequence>
<evidence type="ECO:0000313" key="4">
    <source>
        <dbReference type="EMBL" id="EDW35673.1"/>
    </source>
</evidence>
<keyword evidence="5" id="KW-1185">Reference proteome</keyword>
<dbReference type="SMART" id="SM00266">
    <property type="entry name" value="CAD"/>
    <property type="match status" value="1"/>
</dbReference>
<organism evidence="5">
    <name type="scientific">Drosophila persimilis</name>
    <name type="common">Fruit fly</name>
    <dbReference type="NCBI Taxonomy" id="7234"/>
    <lineage>
        <taxon>Eukaryota</taxon>
        <taxon>Metazoa</taxon>
        <taxon>Ecdysozoa</taxon>
        <taxon>Arthropoda</taxon>
        <taxon>Hexapoda</taxon>
        <taxon>Insecta</taxon>
        <taxon>Pterygota</taxon>
        <taxon>Neoptera</taxon>
        <taxon>Endopterygota</taxon>
        <taxon>Diptera</taxon>
        <taxon>Brachycera</taxon>
        <taxon>Muscomorpha</taxon>
        <taxon>Ephydroidea</taxon>
        <taxon>Drosophilidae</taxon>
        <taxon>Drosophila</taxon>
        <taxon>Sophophora</taxon>
    </lineage>
</organism>
<feature type="domain" description="CIDE-N" evidence="3">
    <location>
        <begin position="11"/>
        <end position="88"/>
    </location>
</feature>
<keyword evidence="1 2" id="KW-0053">Apoptosis</keyword>
<dbReference type="Proteomes" id="UP000008744">
    <property type="component" value="Unassembled WGS sequence"/>
</dbReference>
<dbReference type="AlphaFoldDB" id="B4GGQ3"/>
<dbReference type="GO" id="GO:0043066">
    <property type="term" value="P:negative regulation of apoptotic process"/>
    <property type="evidence" value="ECO:0007669"/>
    <property type="project" value="EnsemblMetazoa"/>
</dbReference>
<protein>
    <submittedName>
        <fullName evidence="4">GL17094</fullName>
    </submittedName>
</protein>
<dbReference type="CDD" id="cd01615">
    <property type="entry name" value="CIDE_N"/>
    <property type="match status" value="1"/>
</dbReference>
<gene>
    <name evidence="4" type="primary">Dper\GL17094</name>
    <name evidence="4" type="ORF">Dper_GL17094</name>
</gene>